<dbReference type="Proteomes" id="UP000318995">
    <property type="component" value="Unassembled WGS sequence"/>
</dbReference>
<dbReference type="EMBL" id="SJPH01000001">
    <property type="protein sequence ID" value="TWT48800.1"/>
    <property type="molecule type" value="Genomic_DNA"/>
</dbReference>
<keyword evidence="2" id="KW-1185">Reference proteome</keyword>
<protein>
    <recommendedName>
        <fullName evidence="3">Nickel uptake substrate-specific transmembrane region</fullName>
    </recommendedName>
</protein>
<evidence type="ECO:0000313" key="2">
    <source>
        <dbReference type="Proteomes" id="UP000318995"/>
    </source>
</evidence>
<proteinExistence type="predicted"/>
<sequence length="149" mass="15384">MASGWLLTLALTLAIPVDGGGERLASTTVTMPLVDVTLSPEGRLLGQAVTADGFPLAGAQIRLLSEDGRSIETESDEMGAFTLRGEVGFAELHGPGCSLAVNLWTAKTAPPAATTVVLLIEDVTLAQRNQPSERRGSVGGGARLVFAGR</sequence>
<dbReference type="RefSeq" id="WP_146571129.1">
    <property type="nucleotide sequence ID" value="NZ_SJPH01000001.1"/>
</dbReference>
<comment type="caution">
    <text evidence="1">The sequence shown here is derived from an EMBL/GenBank/DDBJ whole genome shotgun (WGS) entry which is preliminary data.</text>
</comment>
<reference evidence="1 2" key="1">
    <citation type="submission" date="2019-02" db="EMBL/GenBank/DDBJ databases">
        <title>Deep-cultivation of Planctomycetes and their phenomic and genomic characterization uncovers novel biology.</title>
        <authorList>
            <person name="Wiegand S."/>
            <person name="Jogler M."/>
            <person name="Boedeker C."/>
            <person name="Pinto D."/>
            <person name="Vollmers J."/>
            <person name="Rivas-Marin E."/>
            <person name="Kohn T."/>
            <person name="Peeters S.H."/>
            <person name="Heuer A."/>
            <person name="Rast P."/>
            <person name="Oberbeckmann S."/>
            <person name="Bunk B."/>
            <person name="Jeske O."/>
            <person name="Meyerdierks A."/>
            <person name="Storesund J.E."/>
            <person name="Kallscheuer N."/>
            <person name="Luecker S."/>
            <person name="Lage O.M."/>
            <person name="Pohl T."/>
            <person name="Merkel B.J."/>
            <person name="Hornburger P."/>
            <person name="Mueller R.-W."/>
            <person name="Bruemmer F."/>
            <person name="Labrenz M."/>
            <person name="Spormann A.M."/>
            <person name="Op Den Camp H."/>
            <person name="Overmann J."/>
            <person name="Amann R."/>
            <person name="Jetten M.S.M."/>
            <person name="Mascher T."/>
            <person name="Medema M.H."/>
            <person name="Devos D.P."/>
            <person name="Kaster A.-K."/>
            <person name="Ovreas L."/>
            <person name="Rohde M."/>
            <person name="Galperin M.Y."/>
            <person name="Jogler C."/>
        </authorList>
    </citation>
    <scope>NUCLEOTIDE SEQUENCE [LARGE SCALE GENOMIC DNA]</scope>
    <source>
        <strain evidence="1 2">Pla111</strain>
    </source>
</reference>
<organism evidence="1 2">
    <name type="scientific">Botrimarina hoheduenensis</name>
    <dbReference type="NCBI Taxonomy" id="2528000"/>
    <lineage>
        <taxon>Bacteria</taxon>
        <taxon>Pseudomonadati</taxon>
        <taxon>Planctomycetota</taxon>
        <taxon>Planctomycetia</taxon>
        <taxon>Pirellulales</taxon>
        <taxon>Lacipirellulaceae</taxon>
        <taxon>Botrimarina</taxon>
    </lineage>
</organism>
<accession>A0A5C5WDT2</accession>
<gene>
    <name evidence="1" type="ORF">Pla111_05750</name>
</gene>
<evidence type="ECO:0000313" key="1">
    <source>
        <dbReference type="EMBL" id="TWT48800.1"/>
    </source>
</evidence>
<dbReference type="AlphaFoldDB" id="A0A5C5WDT2"/>
<name>A0A5C5WDT2_9BACT</name>
<evidence type="ECO:0008006" key="3">
    <source>
        <dbReference type="Google" id="ProtNLM"/>
    </source>
</evidence>